<keyword evidence="4" id="KW-0677">Repeat</keyword>
<dbReference type="STRING" id="62062.ENSHHUP00000024093"/>
<evidence type="ECO:0000256" key="2">
    <source>
        <dbReference type="ARBA" id="ARBA00022536"/>
    </source>
</evidence>
<evidence type="ECO:0000256" key="4">
    <source>
        <dbReference type="ARBA" id="ARBA00022737"/>
    </source>
</evidence>
<dbReference type="GO" id="GO:0016358">
    <property type="term" value="P:dendrite development"/>
    <property type="evidence" value="ECO:0007669"/>
    <property type="project" value="UniProtKB-ARBA"/>
</dbReference>
<dbReference type="Gene3D" id="2.10.25.10">
    <property type="entry name" value="Laminin"/>
    <property type="match status" value="1"/>
</dbReference>
<organism evidence="9 10">
    <name type="scientific">Hucho hucho</name>
    <name type="common">huchen</name>
    <dbReference type="NCBI Taxonomy" id="62062"/>
    <lineage>
        <taxon>Eukaryota</taxon>
        <taxon>Metazoa</taxon>
        <taxon>Chordata</taxon>
        <taxon>Craniata</taxon>
        <taxon>Vertebrata</taxon>
        <taxon>Euteleostomi</taxon>
        <taxon>Actinopterygii</taxon>
        <taxon>Neopterygii</taxon>
        <taxon>Teleostei</taxon>
        <taxon>Protacanthopterygii</taxon>
        <taxon>Salmoniformes</taxon>
        <taxon>Salmonidae</taxon>
        <taxon>Salmoninae</taxon>
        <taxon>Hucho</taxon>
    </lineage>
</organism>
<comment type="caution">
    <text evidence="7">Lacks conserved residue(s) required for the propagation of feature annotation.</text>
</comment>
<evidence type="ECO:0000259" key="8">
    <source>
        <dbReference type="PROSITE" id="PS50026"/>
    </source>
</evidence>
<dbReference type="AlphaFoldDB" id="A0A4W5LE11"/>
<keyword evidence="3" id="KW-0732">Signal</keyword>
<evidence type="ECO:0000313" key="10">
    <source>
        <dbReference type="Proteomes" id="UP000314982"/>
    </source>
</evidence>
<dbReference type="SMART" id="SM00181">
    <property type="entry name" value="EGF"/>
    <property type="match status" value="1"/>
</dbReference>
<dbReference type="GeneTree" id="ENSGT00940000160730"/>
<dbReference type="GO" id="GO:0048667">
    <property type="term" value="P:cell morphogenesis involved in neuron differentiation"/>
    <property type="evidence" value="ECO:0007669"/>
    <property type="project" value="UniProtKB-ARBA"/>
</dbReference>
<evidence type="ECO:0000256" key="3">
    <source>
        <dbReference type="ARBA" id="ARBA00022729"/>
    </source>
</evidence>
<dbReference type="SUPFAM" id="SSF57196">
    <property type="entry name" value="EGF/Laminin"/>
    <property type="match status" value="1"/>
</dbReference>
<reference evidence="9" key="2">
    <citation type="submission" date="2025-08" db="UniProtKB">
        <authorList>
            <consortium name="Ensembl"/>
        </authorList>
    </citation>
    <scope>IDENTIFICATION</scope>
</reference>
<feature type="disulfide bond" evidence="7">
    <location>
        <begin position="63"/>
        <end position="72"/>
    </location>
</feature>
<keyword evidence="5 7" id="KW-1015">Disulfide bond</keyword>
<keyword evidence="6" id="KW-0325">Glycoprotein</keyword>
<reference evidence="10" key="1">
    <citation type="submission" date="2018-06" db="EMBL/GenBank/DDBJ databases">
        <title>Genome assembly of Danube salmon.</title>
        <authorList>
            <person name="Macqueen D.J."/>
            <person name="Gundappa M.K."/>
        </authorList>
    </citation>
    <scope>NUCLEOTIDE SEQUENCE [LARGE SCALE GENOMIC DNA]</scope>
</reference>
<evidence type="ECO:0000256" key="1">
    <source>
        <dbReference type="ARBA" id="ARBA00022473"/>
    </source>
</evidence>
<feature type="domain" description="EGF-like" evidence="8">
    <location>
        <begin position="36"/>
        <end position="73"/>
    </location>
</feature>
<dbReference type="PROSITE" id="PS00022">
    <property type="entry name" value="EGF_1"/>
    <property type="match status" value="1"/>
</dbReference>
<dbReference type="Proteomes" id="UP000314982">
    <property type="component" value="Unassembled WGS sequence"/>
</dbReference>
<evidence type="ECO:0000256" key="6">
    <source>
        <dbReference type="ARBA" id="ARBA00023180"/>
    </source>
</evidence>
<reference evidence="9" key="3">
    <citation type="submission" date="2025-09" db="UniProtKB">
        <authorList>
            <consortium name="Ensembl"/>
        </authorList>
    </citation>
    <scope>IDENTIFICATION</scope>
</reference>
<dbReference type="GO" id="GO:0043005">
    <property type="term" value="C:neuron projection"/>
    <property type="evidence" value="ECO:0007669"/>
    <property type="project" value="UniProtKB-ARBA"/>
</dbReference>
<keyword evidence="2 7" id="KW-0245">EGF-like domain</keyword>
<dbReference type="GO" id="GO:0009887">
    <property type="term" value="P:animal organ morphogenesis"/>
    <property type="evidence" value="ECO:0007669"/>
    <property type="project" value="UniProtKB-ARBA"/>
</dbReference>
<name>A0A4W5LE11_9TELE</name>
<dbReference type="PROSITE" id="PS50026">
    <property type="entry name" value="EGF_3"/>
    <property type="match status" value="1"/>
</dbReference>
<keyword evidence="10" id="KW-1185">Reference proteome</keyword>
<keyword evidence="1" id="KW-0217">Developmental protein</keyword>
<evidence type="ECO:0000256" key="7">
    <source>
        <dbReference type="PROSITE-ProRule" id="PRU00076"/>
    </source>
</evidence>
<dbReference type="FunFam" id="2.10.25.10:FF:000172">
    <property type="entry name" value="FAT atypical cadherin 3"/>
    <property type="match status" value="1"/>
</dbReference>
<proteinExistence type="predicted"/>
<protein>
    <recommendedName>
        <fullName evidence="8">EGF-like domain-containing protein</fullName>
    </recommendedName>
</protein>
<sequence>MPPTSCGAILDAVSSTVMVVTEQHIMVIAGLCLTLVENPCGLQPCGNRGLCQGDRKGNYSCACKVGHTGKDCERDLLPPSGLHVLRVEEEEVVLRWDLPDPSSQSLVSLIHTFFYLTH</sequence>
<evidence type="ECO:0000256" key="5">
    <source>
        <dbReference type="ARBA" id="ARBA00023157"/>
    </source>
</evidence>
<accession>A0A4W5LE11</accession>
<dbReference type="InterPro" id="IPR000742">
    <property type="entry name" value="EGF"/>
</dbReference>
<dbReference type="GO" id="GO:0001764">
    <property type="term" value="P:neuron migration"/>
    <property type="evidence" value="ECO:0007669"/>
    <property type="project" value="UniProtKB-ARBA"/>
</dbReference>
<dbReference type="Ensembl" id="ENSHHUT00000024998.1">
    <property type="protein sequence ID" value="ENSHHUP00000024093.1"/>
    <property type="gene ID" value="ENSHHUG00000015117.1"/>
</dbReference>
<evidence type="ECO:0000313" key="9">
    <source>
        <dbReference type="Ensembl" id="ENSHHUP00000024093.1"/>
    </source>
</evidence>
<dbReference type="GO" id="GO:0048646">
    <property type="term" value="P:anatomical structure formation involved in morphogenesis"/>
    <property type="evidence" value="ECO:0007669"/>
    <property type="project" value="UniProtKB-ARBA"/>
</dbReference>